<sequence length="210" mass="23586">MKNNKREMLLTSLVCLLPLFAGAALYPRLPETMVTHWDFSGNANGWSSRAATVFGLPLFILALHLVCFYAESRETKKNRNPVLRTVLLWFCPAVSLLGGAVTLGTGLGYEMHISTVVPVFVGLLFLILGNYLPKIRQNRTMGIKLPWTLQSEENWTRTHRLSGFLWVLCGLVMIPLSLLRLWSGWLFGVLLAVMVLIPAVYSYALHRKGI</sequence>
<feature type="transmembrane region" description="Helical" evidence="1">
    <location>
        <begin position="82"/>
        <end position="105"/>
    </location>
</feature>
<keyword evidence="4" id="KW-1185">Reference proteome</keyword>
<dbReference type="InterPro" id="IPR012867">
    <property type="entry name" value="DUF1648"/>
</dbReference>
<feature type="transmembrane region" description="Helical" evidence="1">
    <location>
        <begin position="185"/>
        <end position="205"/>
    </location>
</feature>
<comment type="caution">
    <text evidence="3">The sequence shown here is derived from an EMBL/GenBank/DDBJ whole genome shotgun (WGS) entry which is preliminary data.</text>
</comment>
<accession>A0A923S6V2</accession>
<dbReference type="PANTHER" id="PTHR37810:SF5">
    <property type="entry name" value="IMMUNITY PROTEIN SDPI"/>
    <property type="match status" value="1"/>
</dbReference>
<gene>
    <name evidence="3" type="ORF">H8Z83_06385</name>
</gene>
<dbReference type="RefSeq" id="WP_187014299.1">
    <property type="nucleotide sequence ID" value="NZ_JACOQI010000004.1"/>
</dbReference>
<proteinExistence type="predicted"/>
<evidence type="ECO:0000256" key="1">
    <source>
        <dbReference type="SAM" id="Phobius"/>
    </source>
</evidence>
<evidence type="ECO:0000313" key="4">
    <source>
        <dbReference type="Proteomes" id="UP000620327"/>
    </source>
</evidence>
<name>A0A923S6V2_9FIRM</name>
<protein>
    <submittedName>
        <fullName evidence="3">SdpI family protein</fullName>
    </submittedName>
</protein>
<dbReference type="GO" id="GO:0009636">
    <property type="term" value="P:response to toxic substance"/>
    <property type="evidence" value="ECO:0007669"/>
    <property type="project" value="TreeGrafter"/>
</dbReference>
<feature type="transmembrane region" description="Helical" evidence="1">
    <location>
        <begin position="111"/>
        <end position="132"/>
    </location>
</feature>
<feature type="transmembrane region" description="Helical" evidence="1">
    <location>
        <begin position="161"/>
        <end position="179"/>
    </location>
</feature>
<dbReference type="Pfam" id="PF07853">
    <property type="entry name" value="DUF1648"/>
    <property type="match status" value="1"/>
</dbReference>
<dbReference type="Proteomes" id="UP000620327">
    <property type="component" value="Unassembled WGS sequence"/>
</dbReference>
<evidence type="ECO:0000313" key="3">
    <source>
        <dbReference type="EMBL" id="MBC5769956.1"/>
    </source>
</evidence>
<feature type="domain" description="DUF1648" evidence="2">
    <location>
        <begin position="13"/>
        <end position="60"/>
    </location>
</feature>
<dbReference type="PANTHER" id="PTHR37810">
    <property type="entry name" value="IMMUNITY PROTEIN SDPI"/>
    <property type="match status" value="1"/>
</dbReference>
<feature type="transmembrane region" description="Helical" evidence="1">
    <location>
        <begin position="49"/>
        <end position="70"/>
    </location>
</feature>
<dbReference type="InterPro" id="IPR025962">
    <property type="entry name" value="SdpI/YhfL"/>
</dbReference>
<organism evidence="3 4">
    <name type="scientific">Dysosmobacter segnis</name>
    <dbReference type="NCBI Taxonomy" id="2763042"/>
    <lineage>
        <taxon>Bacteria</taxon>
        <taxon>Bacillati</taxon>
        <taxon>Bacillota</taxon>
        <taxon>Clostridia</taxon>
        <taxon>Eubacteriales</taxon>
        <taxon>Oscillospiraceae</taxon>
        <taxon>Dysosmobacter</taxon>
    </lineage>
</organism>
<keyword evidence="1" id="KW-1133">Transmembrane helix</keyword>
<dbReference type="PIRSF" id="PIRSF038959">
    <property type="entry name" value="SdpI"/>
    <property type="match status" value="1"/>
</dbReference>
<keyword evidence="1" id="KW-0812">Transmembrane</keyword>
<dbReference type="AlphaFoldDB" id="A0A923S6V2"/>
<dbReference type="EMBL" id="JACOQI010000004">
    <property type="protein sequence ID" value="MBC5769956.1"/>
    <property type="molecule type" value="Genomic_DNA"/>
</dbReference>
<dbReference type="InterPro" id="IPR026272">
    <property type="entry name" value="SdpI"/>
</dbReference>
<keyword evidence="1" id="KW-0472">Membrane</keyword>
<dbReference type="Pfam" id="PF13630">
    <property type="entry name" value="SdpI"/>
    <property type="match status" value="1"/>
</dbReference>
<evidence type="ECO:0000259" key="2">
    <source>
        <dbReference type="Pfam" id="PF07853"/>
    </source>
</evidence>
<reference evidence="3" key="1">
    <citation type="submission" date="2020-08" db="EMBL/GenBank/DDBJ databases">
        <title>Genome public.</title>
        <authorList>
            <person name="Liu C."/>
            <person name="Sun Q."/>
        </authorList>
    </citation>
    <scope>NUCLEOTIDE SEQUENCE</scope>
    <source>
        <strain evidence="3">BX15</strain>
    </source>
</reference>